<dbReference type="PROSITE" id="PS50011">
    <property type="entry name" value="PROTEIN_KINASE_DOM"/>
    <property type="match status" value="1"/>
</dbReference>
<dbReference type="AlphaFoldDB" id="A0A4D9DIR9"/>
<keyword evidence="6" id="KW-0067">ATP-binding</keyword>
<evidence type="ECO:0000256" key="3">
    <source>
        <dbReference type="ARBA" id="ARBA00022679"/>
    </source>
</evidence>
<dbReference type="InterPro" id="IPR008271">
    <property type="entry name" value="Ser/Thr_kinase_AS"/>
</dbReference>
<evidence type="ECO:0000256" key="7">
    <source>
        <dbReference type="ARBA" id="ARBA00041295"/>
    </source>
</evidence>
<keyword evidence="4" id="KW-0547">Nucleotide-binding</keyword>
<dbReference type="GO" id="GO:0007409">
    <property type="term" value="P:axonogenesis"/>
    <property type="evidence" value="ECO:0007669"/>
    <property type="project" value="TreeGrafter"/>
</dbReference>
<keyword evidence="10" id="KW-1185">Reference proteome</keyword>
<comment type="similarity">
    <text evidence="1">Belongs to the protein kinase superfamily. CMGC Ser/Thr protein kinase family. CDC2/CDKX subfamily.</text>
</comment>
<dbReference type="InterPro" id="IPR000719">
    <property type="entry name" value="Prot_kinase_dom"/>
</dbReference>
<dbReference type="InterPro" id="IPR050108">
    <property type="entry name" value="CDK"/>
</dbReference>
<feature type="domain" description="Protein kinase" evidence="8">
    <location>
        <begin position="1"/>
        <end position="227"/>
    </location>
</feature>
<reference evidence="9 10" key="2">
    <citation type="submission" date="2019-04" db="EMBL/GenBank/DDBJ databases">
        <title>The genome sequence of big-headed turtle.</title>
        <authorList>
            <person name="Gong S."/>
        </authorList>
    </citation>
    <scope>NUCLEOTIDE SEQUENCE [LARGE SCALE GENOMIC DNA]</scope>
    <source>
        <strain evidence="9">DO16091913</strain>
        <tissue evidence="9">Muscle</tissue>
    </source>
</reference>
<dbReference type="Proteomes" id="UP000297703">
    <property type="component" value="Unassembled WGS sequence"/>
</dbReference>
<dbReference type="STRING" id="55544.A0A4D9DIR9"/>
<dbReference type="PANTHER" id="PTHR24056:SF46">
    <property type="entry name" value="CYCLIN-DEPENDENT KINASE 5"/>
    <property type="match status" value="1"/>
</dbReference>
<dbReference type="GO" id="GO:0048489">
    <property type="term" value="P:synaptic vesicle transport"/>
    <property type="evidence" value="ECO:0007669"/>
    <property type="project" value="TreeGrafter"/>
</dbReference>
<protein>
    <recommendedName>
        <fullName evidence="7">Cell division protein kinase 5</fullName>
    </recommendedName>
</protein>
<evidence type="ECO:0000256" key="5">
    <source>
        <dbReference type="ARBA" id="ARBA00022777"/>
    </source>
</evidence>
<keyword evidence="9" id="KW-0413">Isomerase</keyword>
<dbReference type="GO" id="GO:0005524">
    <property type="term" value="F:ATP binding"/>
    <property type="evidence" value="ECO:0007669"/>
    <property type="project" value="UniProtKB-KW"/>
</dbReference>
<evidence type="ECO:0000313" key="10">
    <source>
        <dbReference type="Proteomes" id="UP000297703"/>
    </source>
</evidence>
<dbReference type="PROSITE" id="PS00108">
    <property type="entry name" value="PROTEIN_KINASE_ST"/>
    <property type="match status" value="1"/>
</dbReference>
<evidence type="ECO:0000256" key="1">
    <source>
        <dbReference type="ARBA" id="ARBA00006485"/>
    </source>
</evidence>
<keyword evidence="9" id="KW-0670">Pyruvate</keyword>
<dbReference type="InterPro" id="IPR011009">
    <property type="entry name" value="Kinase-like_dom_sf"/>
</dbReference>
<dbReference type="GO" id="GO:0016853">
    <property type="term" value="F:isomerase activity"/>
    <property type="evidence" value="ECO:0007669"/>
    <property type="project" value="UniProtKB-KW"/>
</dbReference>
<keyword evidence="3" id="KW-0808">Transferase</keyword>
<dbReference type="OrthoDB" id="1732493at2759"/>
<comment type="caution">
    <text evidence="9">The sequence shown here is derived from an EMBL/GenBank/DDBJ whole genome shotgun (WGS) entry which is preliminary data.</text>
</comment>
<evidence type="ECO:0000256" key="2">
    <source>
        <dbReference type="ARBA" id="ARBA00022527"/>
    </source>
</evidence>
<dbReference type="GO" id="GO:0005737">
    <property type="term" value="C:cytoplasm"/>
    <property type="evidence" value="ECO:0007669"/>
    <property type="project" value="TreeGrafter"/>
</dbReference>
<gene>
    <name evidence="9" type="ORF">DR999_PMT23847</name>
</gene>
<proteinExistence type="inferred from homology"/>
<evidence type="ECO:0000313" key="9">
    <source>
        <dbReference type="EMBL" id="TFJ94892.1"/>
    </source>
</evidence>
<dbReference type="PANTHER" id="PTHR24056">
    <property type="entry name" value="CELL DIVISION PROTEIN KINASE"/>
    <property type="match status" value="1"/>
</dbReference>
<dbReference type="Gene3D" id="1.10.510.10">
    <property type="entry name" value="Transferase(Phosphotransferase) domain 1"/>
    <property type="match status" value="1"/>
</dbReference>
<keyword evidence="5" id="KW-0418">Kinase</keyword>
<dbReference type="GO" id="GO:0005634">
    <property type="term" value="C:nucleus"/>
    <property type="evidence" value="ECO:0007669"/>
    <property type="project" value="TreeGrafter"/>
</dbReference>
<reference evidence="9 10" key="1">
    <citation type="submission" date="2019-04" db="EMBL/GenBank/DDBJ databases">
        <title>Draft genome of the big-headed turtle Platysternon megacephalum.</title>
        <authorList>
            <person name="Gong S."/>
        </authorList>
    </citation>
    <scope>NUCLEOTIDE SEQUENCE [LARGE SCALE GENOMIC DNA]</scope>
    <source>
        <strain evidence="9">DO16091913</strain>
        <tissue evidence="9">Muscle</tissue>
    </source>
</reference>
<dbReference type="GO" id="GO:0051402">
    <property type="term" value="P:neuron apoptotic process"/>
    <property type="evidence" value="ECO:0007669"/>
    <property type="project" value="TreeGrafter"/>
</dbReference>
<organism evidence="9 10">
    <name type="scientific">Platysternon megacephalum</name>
    <name type="common">big-headed turtle</name>
    <dbReference type="NCBI Taxonomy" id="55544"/>
    <lineage>
        <taxon>Eukaryota</taxon>
        <taxon>Metazoa</taxon>
        <taxon>Chordata</taxon>
        <taxon>Craniata</taxon>
        <taxon>Vertebrata</taxon>
        <taxon>Euteleostomi</taxon>
        <taxon>Archelosauria</taxon>
        <taxon>Testudinata</taxon>
        <taxon>Testudines</taxon>
        <taxon>Cryptodira</taxon>
        <taxon>Durocryptodira</taxon>
        <taxon>Testudinoidea</taxon>
        <taxon>Platysternidae</taxon>
        <taxon>Platysternon</taxon>
    </lineage>
</organism>
<evidence type="ECO:0000256" key="6">
    <source>
        <dbReference type="ARBA" id="ARBA00022840"/>
    </source>
</evidence>
<name>A0A4D9DIR9_9SAUR</name>
<keyword evidence="2" id="KW-0723">Serine/threonine-protein kinase</keyword>
<evidence type="ECO:0000256" key="4">
    <source>
        <dbReference type="ARBA" id="ARBA00022741"/>
    </source>
</evidence>
<dbReference type="Pfam" id="PF00069">
    <property type="entry name" value="Pkinase"/>
    <property type="match status" value="1"/>
</dbReference>
<accession>A0A4D9DIR9</accession>
<dbReference type="EMBL" id="QXTE01023233">
    <property type="protein sequence ID" value="TFJ94892.1"/>
    <property type="molecule type" value="Genomic_DNA"/>
</dbReference>
<sequence length="227" mass="24199">MLSALGLAGGPVCCRRARGLLLGALTGFSLHCRLHDVLHSDKKLTLVFEFCDQDLKKYFDSCNGDLDPENVKVGLQGRAMMVPRGGGAVTAPSSVAPMSSLLPRSVLSWQLPGSQHHKLLLPDRPVSVPLGLAGENPLRPGAKACPGWGTGRFGFYLQRAQCCPLFQSFMYQLLKGLAFCHSRNVLHRDLKPQNLLINRVSDPCRPNGGSIAAAGLECGALTGLGGA</sequence>
<dbReference type="GO" id="GO:0004693">
    <property type="term" value="F:cyclin-dependent protein serine/threonine kinase activity"/>
    <property type="evidence" value="ECO:0007669"/>
    <property type="project" value="TreeGrafter"/>
</dbReference>
<evidence type="ECO:0000259" key="8">
    <source>
        <dbReference type="PROSITE" id="PS50011"/>
    </source>
</evidence>
<dbReference type="SUPFAM" id="SSF56112">
    <property type="entry name" value="Protein kinase-like (PK-like)"/>
    <property type="match status" value="1"/>
</dbReference>